<feature type="domain" description="T-Q ester bond containing" evidence="3">
    <location>
        <begin position="1460"/>
        <end position="1579"/>
    </location>
</feature>
<dbReference type="InterPro" id="IPR013783">
    <property type="entry name" value="Ig-like_fold"/>
</dbReference>
<evidence type="ECO:0000256" key="2">
    <source>
        <dbReference type="SAM" id="Phobius"/>
    </source>
</evidence>
<accession>A0A0B8R1X4</accession>
<reference evidence="4 5" key="1">
    <citation type="submission" date="2015-01" db="EMBL/GenBank/DDBJ databases">
        <title>Lactococcus lactis subsp.lactis JCM 5805 whole genome shotgun sequence.</title>
        <authorList>
            <person name="Fujii T."/>
            <person name="Tomita Y."/>
            <person name="Ikushima S."/>
            <person name="Fujiwara D."/>
        </authorList>
    </citation>
    <scope>NUCLEOTIDE SEQUENCE [LARGE SCALE GENOMIC DNA]</scope>
    <source>
        <strain evidence="4 5">JCM 5805</strain>
    </source>
</reference>
<dbReference type="Gene3D" id="2.60.40.10">
    <property type="entry name" value="Immunoglobulins"/>
    <property type="match status" value="2"/>
</dbReference>
<dbReference type="Pfam" id="PF18202">
    <property type="entry name" value="TQ"/>
    <property type="match status" value="3"/>
</dbReference>
<evidence type="ECO:0000259" key="3">
    <source>
        <dbReference type="Pfam" id="PF18202"/>
    </source>
</evidence>
<evidence type="ECO:0000313" key="4">
    <source>
        <dbReference type="EMBL" id="GAM80254.1"/>
    </source>
</evidence>
<comment type="caution">
    <text evidence="4">The sequence shown here is derived from an EMBL/GenBank/DDBJ whole genome shotgun (WGS) entry which is preliminary data.</text>
</comment>
<feature type="region of interest" description="Disordered" evidence="1">
    <location>
        <begin position="2185"/>
        <end position="2213"/>
    </location>
</feature>
<feature type="domain" description="T-Q ester bond containing" evidence="3">
    <location>
        <begin position="1594"/>
        <end position="1699"/>
    </location>
</feature>
<evidence type="ECO:0000256" key="1">
    <source>
        <dbReference type="SAM" id="MobiDB-lite"/>
    </source>
</evidence>
<dbReference type="EMBL" id="BBSI01000022">
    <property type="protein sequence ID" value="GAM80254.1"/>
    <property type="molecule type" value="Genomic_DNA"/>
</dbReference>
<gene>
    <name evidence="4" type="ORF">JCM5805K_1365</name>
</gene>
<keyword evidence="2" id="KW-1133">Transmembrane helix</keyword>
<sequence length="2263" mass="239388">MSLKAHVRGDVKPDANGQVSTWPFFHAYFLKKGFFMSHTKRKNHAPWLIAGSALALMTLGGVLSLQASTQTKPKPSAEPSMAQAAESLATLAQKTAYVKAASDEKALAATRKLTKGGKIKGGALTLTPKATTAKGITENTQQAMKAEGQAFSSKAGQAEANRLDSQAHSLGIDTLTKWAMSAQELATLQKGQAFSAYVTKLKQEANWENWSPEMQELFESGNAPLDATIHVTVKKGETTSSSSAVENLQQIYSGELVKFIPLAERGKIFNAAGLKKFSQAPFVDASGDATIFLKAKSMQGKASTQDLLTQILKAKTLDEAMRTSLKQGLTAKESTPNEGLLSDFLGGLVAHADSTNFSASGSGWVIGSDGNFTATSNQATDYFINDPSGDGGGWVLAPNGRYYPSYCIDIADGGATESSSYVLNTVNNGNNGLTGGANAGNIANLLPSDPTSLNDLMDLLYAATEVALAGNSQGVDAGTAQNLTANVAVVEQALNAAHGTYGSFAQMTDGQIMAQSTWAGTWIGDNWSKITAQMTSDQKNAQGTAGPSATSNDLMIIGMGSADTGIKAPDASSLSEKLPLKSSDGNAELYVGDNGKLWVKALKPTNGTVTFPKIETQGTAGTSLGTAPFYIADKANNSEGAGLQTRLAPVGLFKAGTPQSGAINVSIKMLAMGENKGQKTQSGNSNPTGFSQAGAVLEVENVATGKRLKASDAIDSNDPIKASSGTLTTGSDGNLQLEVGADGKYGLTNLPIADDKGNYDTYRYVEVKAPKGEALSVPDEKGTFSFEASDSVDATSHNLETADTLIQDSPMVETGIAKIDADTTFQGTNGKPDLSGAELSLYVKTSDSGTTVINGVSKVGTFVPVKQSQGIDPNTGKSAAVVLSVDAHYAPNANGNIVLVTNQDGVAGKVSHLALPNSDDLYWFETKTPKGFANNPDGLSEHFESSNAIDAANNNLEDNHATSGTISDKPMLALHLDKNSTNPAFDTVLGKATYEAVDEKGTPLTLDEGLDPKTGTAANIYVTTGTLVKNDQQLLEVEATSDGKIDLQNIDGTKVSGNLHFVEVNPADGHAKSNVKVEETIKPDTYSSDDTNFEASATTTDKPMGELALTKIDADTKSSTTQGAALLQGATLGLYAETSTSGTTMIEGVTYSGTLVPVAQSAGVNPKTGESAPVVLSNGGTYAKDADGKVVLVSDSKGNFGEVQNLDLSQNLTYYGIELQAPYGYTRNTNAHVWNFSKDSKVDSTTNNYEDSDNLKGTIADRVVDFDFMFDKVAGDNGATGLKGSGWTLTPVSGTTTAANAMNTLGKFNNSEQTNLIGRDTMISPDTGLATPVTKVSQLYLGATQTSHNFTDPQGALETGMVEYDHVQAGKYIASETTVPDGETKAHDMEVDILPDGTTNGAPDDYEFKVTDETTHHVLTDQDIPVSYDPTKDGLLLLDDNNLLGKFNLGQIKDNPIVPPTLTTNAFDEATNKATLGLGQVTIGDNVTATNVASAKTLTGVLVDHSGNPVKDGAGNVIQKSETVSPDNQGNLNTTLALPPFDDEDALNAKFTVEETLLDETGKVLVEDKNYQNNPTETVTVGKVPTFSTQLSDNVLKFGNNVLQDKVSGSGYEPNQQVQINVDGMMDQATEKVLPATGSSILTADEDGKISGEVAVNVAISDVALADHHLTAYESAFLVINGKVSTKPVAKADNPTDKNETGTVSKVPDGATQVSTATVQVGQNTIEDNYQSTNGSYVSGTQVLAKAGEWDVTKNKAISATGEATLTADDNGKLDGKIPVTFTLDNSEMGDTIVTTEAAYLVVNGKPSTTPVVVNDSHTDKKEMVQLPNFQPHKEDNLIAGTDKNGKLSLTSVLEDLQELQDDRQNISNFALTNQNWDLTTDETGPTYQAEVATTAKNPAVNQFEKNRKMNNNNRNVLLGQTYDFPLMLDVRNLNQSAQETEIQMTDDLPTQYLNLLLGQITIRNSEGQVLSPSLYIVTAGKETKGKTPITIAFKATKEIKDANGQTVKIVDTTKIPLGERYFIDLPVSVKDSTPNGTKIVNTANETVFDTSGHQVTKATETRQNQVVTPSGSTKVEKNTLKPVKDATYVDDWTSDKDRPLTVGQTYTVKVPGFIWDKTTNQEVKATGSVTFVATAPVMTVKIPVQLDASSLSGHDLVTMEDLFMKDDTTKKDIKVAEFRDKNATSETVHVEKTSVPQTPQSPQSPQPPKTPLQVITSVLPKTGDKGGGLLAALGALVLLSVAVLKRKALVSLKRKLRRKLKK</sequence>
<dbReference type="Proteomes" id="UP000031847">
    <property type="component" value="Unassembled WGS sequence"/>
</dbReference>
<dbReference type="NCBIfam" id="TIGR01167">
    <property type="entry name" value="LPXTG_anchor"/>
    <property type="match status" value="1"/>
</dbReference>
<proteinExistence type="predicted"/>
<name>A0A0B8R1X4_LACLL</name>
<keyword evidence="2" id="KW-0472">Membrane</keyword>
<evidence type="ECO:0000313" key="5">
    <source>
        <dbReference type="Proteomes" id="UP000031847"/>
    </source>
</evidence>
<dbReference type="InterPro" id="IPR041100">
    <property type="entry name" value="TQ"/>
</dbReference>
<keyword evidence="2" id="KW-0812">Transmembrane</keyword>
<feature type="transmembrane region" description="Helical" evidence="2">
    <location>
        <begin position="45"/>
        <end position="65"/>
    </location>
</feature>
<feature type="transmembrane region" description="Helical" evidence="2">
    <location>
        <begin position="2227"/>
        <end position="2245"/>
    </location>
</feature>
<protein>
    <submittedName>
        <fullName evidence="4">Predicted outer membrane protein</fullName>
    </submittedName>
</protein>
<feature type="domain" description="T-Q ester bond containing" evidence="3">
    <location>
        <begin position="2075"/>
        <end position="2191"/>
    </location>
</feature>
<organism evidence="4 5">
    <name type="scientific">Lactococcus lactis subsp. lactis</name>
    <name type="common">Streptococcus lactis</name>
    <dbReference type="NCBI Taxonomy" id="1360"/>
    <lineage>
        <taxon>Bacteria</taxon>
        <taxon>Bacillati</taxon>
        <taxon>Bacillota</taxon>
        <taxon>Bacilli</taxon>
        <taxon>Lactobacillales</taxon>
        <taxon>Streptococcaceae</taxon>
        <taxon>Lactococcus</taxon>
    </lineage>
</organism>
<feature type="region of interest" description="Disordered" evidence="1">
    <location>
        <begin position="1689"/>
        <end position="1708"/>
    </location>
</feature>